<dbReference type="GO" id="GO:0005737">
    <property type="term" value="C:cytoplasm"/>
    <property type="evidence" value="ECO:0007669"/>
    <property type="project" value="TreeGrafter"/>
</dbReference>
<dbReference type="Gene3D" id="3.30.200.20">
    <property type="entry name" value="Phosphorylase Kinase, domain 1"/>
    <property type="match status" value="1"/>
</dbReference>
<protein>
    <recommendedName>
        <fullName evidence="2">cyclin-dependent kinase</fullName>
        <ecNumber evidence="2">2.7.11.22</ecNumber>
    </recommendedName>
</protein>
<feature type="binding site" evidence="14">
    <location>
        <position position="33"/>
    </location>
    <ligand>
        <name>ATP</name>
        <dbReference type="ChEBI" id="CHEBI:30616"/>
    </ligand>
</feature>
<evidence type="ECO:0000256" key="3">
    <source>
        <dbReference type="ARBA" id="ARBA00022527"/>
    </source>
</evidence>
<dbReference type="AlphaFoldDB" id="A0A5J5AI81"/>
<keyword evidence="11" id="KW-0131">Cell cycle</keyword>
<dbReference type="InterPro" id="IPR050108">
    <property type="entry name" value="CDK"/>
</dbReference>
<sequence>MAKYKKAETIGYGAHGDVYKGSDPVTNETVIVKELWFLNEREGVPSVAIKEISLLKEMKHMNIVRLLDVVNAVDEKSVHLVYEDMDSDLEKFMNDCPEIAKDPNFIKRFLQQILCGLAYYHSRNILHQDLKPQNLWIDHINHILKLADFGWARAFGDRFIKDGNVDVTRWYKAPELLLCCPQYSTPIDVWSVGCIFAEMMTQQPLFTGDSDEHTLSKIFSIMGRPNEETWPGVTTSCPLIHNHPKGDPKDLLVAVPNLETLEPAGIDLLTKMLCVNPSGRITAHDALKHAYFENFEFEV</sequence>
<dbReference type="EMBL" id="CM018044">
    <property type="protein sequence ID" value="KAA8529919.1"/>
    <property type="molecule type" value="Genomic_DNA"/>
</dbReference>
<dbReference type="GO" id="GO:0000307">
    <property type="term" value="C:cyclin-dependent protein kinase holoenzyme complex"/>
    <property type="evidence" value="ECO:0007669"/>
    <property type="project" value="TreeGrafter"/>
</dbReference>
<keyword evidence="9" id="KW-0418">Kinase</keyword>
<organism evidence="16 17">
    <name type="scientific">Nyssa sinensis</name>
    <dbReference type="NCBI Taxonomy" id="561372"/>
    <lineage>
        <taxon>Eukaryota</taxon>
        <taxon>Viridiplantae</taxon>
        <taxon>Streptophyta</taxon>
        <taxon>Embryophyta</taxon>
        <taxon>Tracheophyta</taxon>
        <taxon>Spermatophyta</taxon>
        <taxon>Magnoliopsida</taxon>
        <taxon>eudicotyledons</taxon>
        <taxon>Gunneridae</taxon>
        <taxon>Pentapetalae</taxon>
        <taxon>asterids</taxon>
        <taxon>Cornales</taxon>
        <taxon>Nyssaceae</taxon>
        <taxon>Nyssa</taxon>
    </lineage>
</organism>
<dbReference type="GO" id="GO:0000082">
    <property type="term" value="P:G1/S transition of mitotic cell cycle"/>
    <property type="evidence" value="ECO:0007669"/>
    <property type="project" value="TreeGrafter"/>
</dbReference>
<keyword evidence="17" id="KW-1185">Reference proteome</keyword>
<dbReference type="PANTHER" id="PTHR24056:SF548">
    <property type="entry name" value="CYCLIN-DEPENDENT KINASE A-1"/>
    <property type="match status" value="1"/>
</dbReference>
<dbReference type="GO" id="GO:0010468">
    <property type="term" value="P:regulation of gene expression"/>
    <property type="evidence" value="ECO:0007669"/>
    <property type="project" value="TreeGrafter"/>
</dbReference>
<comment type="similarity">
    <text evidence="1">Belongs to the protein kinase superfamily. CMGC Ser/Thr protein kinase family. CDC2/CDKX subfamily.</text>
</comment>
<gene>
    <name evidence="16" type="ORF">F0562_034477</name>
</gene>
<dbReference type="GO" id="GO:0030332">
    <property type="term" value="F:cyclin binding"/>
    <property type="evidence" value="ECO:0007669"/>
    <property type="project" value="TreeGrafter"/>
</dbReference>
<evidence type="ECO:0000313" key="16">
    <source>
        <dbReference type="EMBL" id="KAA8529919.1"/>
    </source>
</evidence>
<dbReference type="GO" id="GO:0051445">
    <property type="term" value="P:regulation of meiotic cell cycle"/>
    <property type="evidence" value="ECO:0007669"/>
    <property type="project" value="TreeGrafter"/>
</dbReference>
<keyword evidence="10 14" id="KW-0067">ATP-binding</keyword>
<evidence type="ECO:0000256" key="6">
    <source>
        <dbReference type="ARBA" id="ARBA00022679"/>
    </source>
</evidence>
<evidence type="ECO:0000256" key="2">
    <source>
        <dbReference type="ARBA" id="ARBA00012425"/>
    </source>
</evidence>
<comment type="catalytic activity">
    <reaction evidence="12">
        <text>L-threonyl-[protein] + ATP = O-phospho-L-threonyl-[protein] + ADP + H(+)</text>
        <dbReference type="Rhea" id="RHEA:46608"/>
        <dbReference type="Rhea" id="RHEA-COMP:11060"/>
        <dbReference type="Rhea" id="RHEA-COMP:11605"/>
        <dbReference type="ChEBI" id="CHEBI:15378"/>
        <dbReference type="ChEBI" id="CHEBI:30013"/>
        <dbReference type="ChEBI" id="CHEBI:30616"/>
        <dbReference type="ChEBI" id="CHEBI:61977"/>
        <dbReference type="ChEBI" id="CHEBI:456216"/>
        <dbReference type="EC" id="2.7.11.22"/>
    </reaction>
</comment>
<evidence type="ECO:0000256" key="1">
    <source>
        <dbReference type="ARBA" id="ARBA00006485"/>
    </source>
</evidence>
<dbReference type="InterPro" id="IPR011009">
    <property type="entry name" value="Kinase-like_dom_sf"/>
</dbReference>
<evidence type="ECO:0000256" key="12">
    <source>
        <dbReference type="ARBA" id="ARBA00047811"/>
    </source>
</evidence>
<evidence type="ECO:0000256" key="7">
    <source>
        <dbReference type="ARBA" id="ARBA00022741"/>
    </source>
</evidence>
<dbReference type="GO" id="GO:0005524">
    <property type="term" value="F:ATP binding"/>
    <property type="evidence" value="ECO:0007669"/>
    <property type="project" value="UniProtKB-UniRule"/>
</dbReference>
<evidence type="ECO:0000313" key="17">
    <source>
        <dbReference type="Proteomes" id="UP000325577"/>
    </source>
</evidence>
<accession>A0A5J5AI81</accession>
<evidence type="ECO:0000256" key="10">
    <source>
        <dbReference type="ARBA" id="ARBA00022840"/>
    </source>
</evidence>
<dbReference type="GO" id="GO:0007165">
    <property type="term" value="P:signal transduction"/>
    <property type="evidence" value="ECO:0007669"/>
    <property type="project" value="TreeGrafter"/>
</dbReference>
<dbReference type="GO" id="GO:0051301">
    <property type="term" value="P:cell division"/>
    <property type="evidence" value="ECO:0007669"/>
    <property type="project" value="UniProtKB-KW"/>
</dbReference>
<evidence type="ECO:0000256" key="9">
    <source>
        <dbReference type="ARBA" id="ARBA00022777"/>
    </source>
</evidence>
<evidence type="ECO:0000256" key="5">
    <source>
        <dbReference type="ARBA" id="ARBA00022618"/>
    </source>
</evidence>
<feature type="domain" description="Protein kinase" evidence="15">
    <location>
        <begin position="4"/>
        <end position="292"/>
    </location>
</feature>
<dbReference type="Pfam" id="PF00069">
    <property type="entry name" value="Pkinase"/>
    <property type="match status" value="1"/>
</dbReference>
<dbReference type="InterPro" id="IPR000719">
    <property type="entry name" value="Prot_kinase_dom"/>
</dbReference>
<dbReference type="PROSITE" id="PS00107">
    <property type="entry name" value="PROTEIN_KINASE_ATP"/>
    <property type="match status" value="1"/>
</dbReference>
<reference evidence="16 17" key="1">
    <citation type="submission" date="2019-09" db="EMBL/GenBank/DDBJ databases">
        <title>A chromosome-level genome assembly of the Chinese tupelo Nyssa sinensis.</title>
        <authorList>
            <person name="Yang X."/>
            <person name="Kang M."/>
            <person name="Yang Y."/>
            <person name="Xiong H."/>
            <person name="Wang M."/>
            <person name="Zhang Z."/>
            <person name="Wang Z."/>
            <person name="Wu H."/>
            <person name="Ma T."/>
            <person name="Liu J."/>
            <person name="Xi Z."/>
        </authorList>
    </citation>
    <scope>NUCLEOTIDE SEQUENCE [LARGE SCALE GENOMIC DNA]</scope>
    <source>
        <strain evidence="16">J267</strain>
        <tissue evidence="16">Leaf</tissue>
    </source>
</reference>
<keyword evidence="8" id="KW-0498">Mitosis</keyword>
<keyword evidence="5" id="KW-0132">Cell division</keyword>
<dbReference type="FunFam" id="1.10.510.10:FF:000624">
    <property type="entry name" value="Mitogen-activated protein kinase"/>
    <property type="match status" value="1"/>
</dbReference>
<proteinExistence type="inferred from homology"/>
<dbReference type="GO" id="GO:0005634">
    <property type="term" value="C:nucleus"/>
    <property type="evidence" value="ECO:0007669"/>
    <property type="project" value="TreeGrafter"/>
</dbReference>
<keyword evidence="4" id="KW-0597">Phosphoprotein</keyword>
<comment type="catalytic activity">
    <reaction evidence="13">
        <text>L-seryl-[protein] + ATP = O-phospho-L-seryl-[protein] + ADP + H(+)</text>
        <dbReference type="Rhea" id="RHEA:17989"/>
        <dbReference type="Rhea" id="RHEA-COMP:9863"/>
        <dbReference type="Rhea" id="RHEA-COMP:11604"/>
        <dbReference type="ChEBI" id="CHEBI:15378"/>
        <dbReference type="ChEBI" id="CHEBI:29999"/>
        <dbReference type="ChEBI" id="CHEBI:30616"/>
        <dbReference type="ChEBI" id="CHEBI:83421"/>
        <dbReference type="ChEBI" id="CHEBI:456216"/>
        <dbReference type="EC" id="2.7.11.22"/>
    </reaction>
</comment>
<dbReference type="InterPro" id="IPR017441">
    <property type="entry name" value="Protein_kinase_ATP_BS"/>
</dbReference>
<evidence type="ECO:0000256" key="11">
    <source>
        <dbReference type="ARBA" id="ARBA00023306"/>
    </source>
</evidence>
<dbReference type="OrthoDB" id="1732493at2759"/>
<keyword evidence="7 14" id="KW-0547">Nucleotide-binding</keyword>
<evidence type="ECO:0000256" key="4">
    <source>
        <dbReference type="ARBA" id="ARBA00022553"/>
    </source>
</evidence>
<dbReference type="SUPFAM" id="SSF56112">
    <property type="entry name" value="Protein kinase-like (PK-like)"/>
    <property type="match status" value="1"/>
</dbReference>
<dbReference type="GO" id="GO:0010389">
    <property type="term" value="P:regulation of G2/M transition of mitotic cell cycle"/>
    <property type="evidence" value="ECO:0007669"/>
    <property type="project" value="TreeGrafter"/>
</dbReference>
<name>A0A5J5AI81_9ASTE</name>
<dbReference type="SMART" id="SM00220">
    <property type="entry name" value="S_TKc"/>
    <property type="match status" value="1"/>
</dbReference>
<dbReference type="PANTHER" id="PTHR24056">
    <property type="entry name" value="CELL DIVISION PROTEIN KINASE"/>
    <property type="match status" value="1"/>
</dbReference>
<evidence type="ECO:0000259" key="15">
    <source>
        <dbReference type="PROSITE" id="PS50011"/>
    </source>
</evidence>
<evidence type="ECO:0000256" key="8">
    <source>
        <dbReference type="ARBA" id="ARBA00022776"/>
    </source>
</evidence>
<evidence type="ECO:0000256" key="14">
    <source>
        <dbReference type="PROSITE-ProRule" id="PRU10141"/>
    </source>
</evidence>
<keyword evidence="3" id="KW-0723">Serine/threonine-protein kinase</keyword>
<dbReference type="EC" id="2.7.11.22" evidence="2"/>
<keyword evidence="6" id="KW-0808">Transferase</keyword>
<dbReference type="GO" id="GO:0004693">
    <property type="term" value="F:cyclin-dependent protein serine/threonine kinase activity"/>
    <property type="evidence" value="ECO:0007669"/>
    <property type="project" value="UniProtKB-EC"/>
</dbReference>
<evidence type="ECO:0000256" key="13">
    <source>
        <dbReference type="ARBA" id="ARBA00048367"/>
    </source>
</evidence>
<dbReference type="FunFam" id="3.30.200.20:FF:000124">
    <property type="entry name" value="Cyclin-dependent kinase 4"/>
    <property type="match status" value="1"/>
</dbReference>
<dbReference type="Gene3D" id="1.10.510.10">
    <property type="entry name" value="Transferase(Phosphotransferase) domain 1"/>
    <property type="match status" value="1"/>
</dbReference>
<dbReference type="PROSITE" id="PS50011">
    <property type="entry name" value="PROTEIN_KINASE_DOM"/>
    <property type="match status" value="1"/>
</dbReference>
<dbReference type="Proteomes" id="UP000325577">
    <property type="component" value="Linkage Group LG20"/>
</dbReference>